<evidence type="ECO:0000313" key="2">
    <source>
        <dbReference type="Ensembl" id="ENSMPUP00000000504.1"/>
    </source>
</evidence>
<dbReference type="EMBL" id="AEYP01060590">
    <property type="status" value="NOT_ANNOTATED_CDS"/>
    <property type="molecule type" value="Genomic_DNA"/>
</dbReference>
<dbReference type="Ensembl" id="ENSMPUT00000000516.1">
    <property type="protein sequence ID" value="ENSMPUP00000000504.1"/>
    <property type="gene ID" value="ENSMPUG00000000510.1"/>
</dbReference>
<protein>
    <submittedName>
        <fullName evidence="2">Uncharacterized protein</fullName>
    </submittedName>
</protein>
<feature type="region of interest" description="Disordered" evidence="1">
    <location>
        <begin position="133"/>
        <end position="179"/>
    </location>
</feature>
<sequence length="179" mass="18262">MARGRRSGEPANPLTHRNGPLLCDFLRRQQSGLLYIQRHSPSALTAPSQRLLLTRSKMGKVRAEYLRLRVGPGSASSAGANRLMLPHLPFCRSPSTRTVASRAAATSAAATAPTCSPTSAAATPSAWTAAAGCSMSAPTTRATSTSCGAGTTPTTSSGWASATPSAPAASSPSTLAHSE</sequence>
<proteinExistence type="predicted"/>
<dbReference type="AlphaFoldDB" id="M3XN54"/>
<accession>M3XN54</accession>
<reference evidence="2" key="1">
    <citation type="submission" date="2024-06" db="UniProtKB">
        <authorList>
            <consortium name="Ensembl"/>
        </authorList>
    </citation>
    <scope>IDENTIFICATION</scope>
</reference>
<feature type="compositionally biased region" description="Low complexity" evidence="1">
    <location>
        <begin position="139"/>
        <end position="179"/>
    </location>
</feature>
<dbReference type="InParanoid" id="M3XN54"/>
<dbReference type="HOGENOM" id="CLU_1503006_0_0_1"/>
<organism evidence="2">
    <name type="scientific">Mustela putorius furo</name>
    <name type="common">European domestic ferret</name>
    <name type="synonym">Mustela furo</name>
    <dbReference type="NCBI Taxonomy" id="9669"/>
    <lineage>
        <taxon>Eukaryota</taxon>
        <taxon>Metazoa</taxon>
        <taxon>Chordata</taxon>
        <taxon>Craniata</taxon>
        <taxon>Vertebrata</taxon>
        <taxon>Euteleostomi</taxon>
        <taxon>Mammalia</taxon>
        <taxon>Eutheria</taxon>
        <taxon>Laurasiatheria</taxon>
        <taxon>Carnivora</taxon>
        <taxon>Caniformia</taxon>
        <taxon>Musteloidea</taxon>
        <taxon>Mustelidae</taxon>
        <taxon>Mustelinae</taxon>
        <taxon>Mustela</taxon>
    </lineage>
</organism>
<name>M3XN54_MUSPF</name>
<evidence type="ECO:0000256" key="1">
    <source>
        <dbReference type="SAM" id="MobiDB-lite"/>
    </source>
</evidence>